<dbReference type="Proteomes" id="UP000815325">
    <property type="component" value="Unassembled WGS sequence"/>
</dbReference>
<evidence type="ECO:0000313" key="2">
    <source>
        <dbReference type="Proteomes" id="UP000815325"/>
    </source>
</evidence>
<name>A0ABQ7GTJ7_DUNSA</name>
<accession>A0ABQ7GTJ7</accession>
<reference evidence="1" key="1">
    <citation type="submission" date="2017-08" db="EMBL/GenBank/DDBJ databases">
        <authorList>
            <person name="Polle J.E."/>
            <person name="Barry K."/>
            <person name="Cushman J."/>
            <person name="Schmutz J."/>
            <person name="Tran D."/>
            <person name="Hathwaick L.T."/>
            <person name="Yim W.C."/>
            <person name="Jenkins J."/>
            <person name="Mckie-Krisberg Z.M."/>
            <person name="Prochnik S."/>
            <person name="Lindquist E."/>
            <person name="Dockter R.B."/>
            <person name="Adam C."/>
            <person name="Molina H."/>
            <person name="Bunkerborg J."/>
            <person name="Jin E."/>
            <person name="Buchheim M."/>
            <person name="Magnuson J."/>
        </authorList>
    </citation>
    <scope>NUCLEOTIDE SEQUENCE</scope>
    <source>
        <strain evidence="1">CCAP 19/18</strain>
    </source>
</reference>
<protein>
    <submittedName>
        <fullName evidence="1">Uncharacterized protein</fullName>
    </submittedName>
</protein>
<dbReference type="EMBL" id="MU069598">
    <property type="protein sequence ID" value="KAF5837929.1"/>
    <property type="molecule type" value="Genomic_DNA"/>
</dbReference>
<proteinExistence type="predicted"/>
<comment type="caution">
    <text evidence="1">The sequence shown here is derived from an EMBL/GenBank/DDBJ whole genome shotgun (WGS) entry which is preliminary data.</text>
</comment>
<keyword evidence="2" id="KW-1185">Reference proteome</keyword>
<sequence length="135" mass="15111">MALEKIRNGDEEGARAALVEKANVKEALASNAAKEEAARASGRTARLSAEESIGQAKARLQAQAESDLQAGLQRVRQVQLKSVNSIEEARQRIQEQDRQALALVQQIMGKYRRGDYVPEDELEFAFQQLERRFTI</sequence>
<organism evidence="1 2">
    <name type="scientific">Dunaliella salina</name>
    <name type="common">Green alga</name>
    <name type="synonym">Protococcus salinus</name>
    <dbReference type="NCBI Taxonomy" id="3046"/>
    <lineage>
        <taxon>Eukaryota</taxon>
        <taxon>Viridiplantae</taxon>
        <taxon>Chlorophyta</taxon>
        <taxon>core chlorophytes</taxon>
        <taxon>Chlorophyceae</taxon>
        <taxon>CS clade</taxon>
        <taxon>Chlamydomonadales</taxon>
        <taxon>Dunaliellaceae</taxon>
        <taxon>Dunaliella</taxon>
    </lineage>
</organism>
<gene>
    <name evidence="1" type="ORF">DUNSADRAFT_3706</name>
</gene>
<evidence type="ECO:0000313" key="1">
    <source>
        <dbReference type="EMBL" id="KAF5837929.1"/>
    </source>
</evidence>